<keyword evidence="2 7" id="KW-0699">rRNA-binding</keyword>
<dbReference type="PANTHER" id="PTHR33398:SF1">
    <property type="entry name" value="SMALL RIBOSOMAL SUBUNIT PROTEIN BS20C"/>
    <property type="match status" value="1"/>
</dbReference>
<feature type="compositionally biased region" description="Basic residues" evidence="8">
    <location>
        <begin position="71"/>
        <end position="82"/>
    </location>
</feature>
<keyword evidence="5 7" id="KW-0687">Ribonucleoprotein</keyword>
<dbReference type="GO" id="GO:0015935">
    <property type="term" value="C:small ribosomal subunit"/>
    <property type="evidence" value="ECO:0007669"/>
    <property type="project" value="TreeGrafter"/>
</dbReference>
<evidence type="ECO:0000256" key="7">
    <source>
        <dbReference type="HAMAP-Rule" id="MF_00500"/>
    </source>
</evidence>
<comment type="function">
    <text evidence="7">Binds directly to 16S ribosomal RNA.</text>
</comment>
<evidence type="ECO:0000313" key="9">
    <source>
        <dbReference type="EMBL" id="XBV85289.1"/>
    </source>
</evidence>
<feature type="compositionally biased region" description="Basic and acidic residues" evidence="8">
    <location>
        <begin position="83"/>
        <end position="93"/>
    </location>
</feature>
<dbReference type="KEGG" id="dsc:ABOD76_17910"/>
<name>A0AAU7UA16_9DEIO</name>
<evidence type="ECO:0000256" key="8">
    <source>
        <dbReference type="SAM" id="MobiDB-lite"/>
    </source>
</evidence>
<evidence type="ECO:0000256" key="1">
    <source>
        <dbReference type="ARBA" id="ARBA00007634"/>
    </source>
</evidence>
<evidence type="ECO:0000256" key="6">
    <source>
        <dbReference type="ARBA" id="ARBA00035136"/>
    </source>
</evidence>
<feature type="region of interest" description="Disordered" evidence="8">
    <location>
        <begin position="59"/>
        <end position="93"/>
    </location>
</feature>
<dbReference type="SUPFAM" id="SSF46992">
    <property type="entry name" value="Ribosomal protein S20"/>
    <property type="match status" value="1"/>
</dbReference>
<proteinExistence type="inferred from homology"/>
<dbReference type="HAMAP" id="MF_00500">
    <property type="entry name" value="Ribosomal_bS20"/>
    <property type="match status" value="1"/>
</dbReference>
<evidence type="ECO:0000256" key="4">
    <source>
        <dbReference type="ARBA" id="ARBA00022980"/>
    </source>
</evidence>
<dbReference type="EMBL" id="CP158299">
    <property type="protein sequence ID" value="XBV85289.1"/>
    <property type="molecule type" value="Genomic_DNA"/>
</dbReference>
<dbReference type="NCBIfam" id="TIGR00029">
    <property type="entry name" value="S20"/>
    <property type="match status" value="1"/>
</dbReference>
<reference evidence="9" key="1">
    <citation type="submission" date="2024-06" db="EMBL/GenBank/DDBJ databases">
        <title>Draft Genome Sequence of Deinococcus sonorensis Type Strain KR-87, a Biofilm Producing Representative of the Genus Deinococcus.</title>
        <authorList>
            <person name="Boren L.S."/>
            <person name="Grosso R.A."/>
            <person name="Hugenberg-Cox A.N."/>
            <person name="Hill J.T.E."/>
            <person name="Albert C.M."/>
            <person name="Tuohy J.M."/>
        </authorList>
    </citation>
    <scope>NUCLEOTIDE SEQUENCE</scope>
    <source>
        <strain evidence="9">KR-87</strain>
    </source>
</reference>
<evidence type="ECO:0000256" key="3">
    <source>
        <dbReference type="ARBA" id="ARBA00022884"/>
    </source>
</evidence>
<dbReference type="Pfam" id="PF01649">
    <property type="entry name" value="Ribosomal_S20p"/>
    <property type="match status" value="1"/>
</dbReference>
<dbReference type="GO" id="GO:0070181">
    <property type="term" value="F:small ribosomal subunit rRNA binding"/>
    <property type="evidence" value="ECO:0007669"/>
    <property type="project" value="TreeGrafter"/>
</dbReference>
<comment type="similarity">
    <text evidence="1 7">Belongs to the bacterial ribosomal protein bS20 family.</text>
</comment>
<sequence>MALRHKSAQKRHRQSLKRRAINRSRKSTIRTFTKKAVEAFSAGAENAAEMQRKAESLIDKAAKGSTMHKNAAARKKSRLAKRINREQAAKAQQ</sequence>
<protein>
    <recommendedName>
        <fullName evidence="6 7">Small ribosomal subunit protein bS20</fullName>
    </recommendedName>
</protein>
<dbReference type="Gene3D" id="1.20.58.110">
    <property type="entry name" value="Ribosomal protein S20"/>
    <property type="match status" value="1"/>
</dbReference>
<dbReference type="GO" id="GO:0006412">
    <property type="term" value="P:translation"/>
    <property type="evidence" value="ECO:0007669"/>
    <property type="project" value="UniProtKB-UniRule"/>
</dbReference>
<dbReference type="InterPro" id="IPR002583">
    <property type="entry name" value="Ribosomal_bS20"/>
</dbReference>
<evidence type="ECO:0000256" key="5">
    <source>
        <dbReference type="ARBA" id="ARBA00023274"/>
    </source>
</evidence>
<feature type="region of interest" description="Disordered" evidence="8">
    <location>
        <begin position="1"/>
        <end position="27"/>
    </location>
</feature>
<dbReference type="RefSeq" id="WP_350243326.1">
    <property type="nucleotide sequence ID" value="NZ_CP158299.1"/>
</dbReference>
<gene>
    <name evidence="7 9" type="primary">rpsT</name>
    <name evidence="9" type="ORF">ABOD76_17910</name>
</gene>
<keyword evidence="3 7" id="KW-0694">RNA-binding</keyword>
<dbReference type="GO" id="GO:0003735">
    <property type="term" value="F:structural constituent of ribosome"/>
    <property type="evidence" value="ECO:0007669"/>
    <property type="project" value="InterPro"/>
</dbReference>
<dbReference type="AlphaFoldDB" id="A0AAU7UA16"/>
<organism evidence="9">
    <name type="scientific">Deinococcus sonorensis KR-87</name>
    <dbReference type="NCBI Taxonomy" id="694439"/>
    <lineage>
        <taxon>Bacteria</taxon>
        <taxon>Thermotogati</taxon>
        <taxon>Deinococcota</taxon>
        <taxon>Deinococci</taxon>
        <taxon>Deinococcales</taxon>
        <taxon>Deinococcaceae</taxon>
        <taxon>Deinococcus</taxon>
    </lineage>
</organism>
<dbReference type="InterPro" id="IPR036510">
    <property type="entry name" value="Ribosomal_bS20_sf"/>
</dbReference>
<accession>A0AAU7UA16</accession>
<evidence type="ECO:0000256" key="2">
    <source>
        <dbReference type="ARBA" id="ARBA00022730"/>
    </source>
</evidence>
<dbReference type="PANTHER" id="PTHR33398">
    <property type="entry name" value="30S RIBOSOMAL PROTEIN S20"/>
    <property type="match status" value="1"/>
</dbReference>
<keyword evidence="4 7" id="KW-0689">Ribosomal protein</keyword>